<feature type="region of interest" description="Disordered" evidence="2">
    <location>
        <begin position="438"/>
        <end position="492"/>
    </location>
</feature>
<accession>A0A7G2CEW4</accession>
<protein>
    <submittedName>
        <fullName evidence="4">MATH domain containing protein, putative</fullName>
    </submittedName>
</protein>
<evidence type="ECO:0000256" key="1">
    <source>
        <dbReference type="ARBA" id="ARBA00023054"/>
    </source>
</evidence>
<dbReference type="PROSITE" id="PS50144">
    <property type="entry name" value="MATH"/>
    <property type="match status" value="1"/>
</dbReference>
<gene>
    <name evidence="4" type="ORF">ADEAN_000579400</name>
</gene>
<dbReference type="PANTHER" id="PTHR46236:SF35">
    <property type="entry name" value="MATH DOMAIN-CONTAINING PROTEIN"/>
    <property type="match status" value="1"/>
</dbReference>
<feature type="domain" description="MATH" evidence="3">
    <location>
        <begin position="146"/>
        <end position="264"/>
    </location>
</feature>
<name>A0A7G2CEW4_9TRYP</name>
<dbReference type="Pfam" id="PF22486">
    <property type="entry name" value="MATH_2"/>
    <property type="match status" value="1"/>
</dbReference>
<dbReference type="InterPro" id="IPR050804">
    <property type="entry name" value="MCC"/>
</dbReference>
<evidence type="ECO:0000256" key="2">
    <source>
        <dbReference type="SAM" id="MobiDB-lite"/>
    </source>
</evidence>
<dbReference type="InterPro" id="IPR002083">
    <property type="entry name" value="MATH/TRAF_dom"/>
</dbReference>
<reference evidence="4 5" key="1">
    <citation type="submission" date="2020-08" db="EMBL/GenBank/DDBJ databases">
        <authorList>
            <person name="Newling K."/>
            <person name="Davey J."/>
            <person name="Forrester S."/>
        </authorList>
    </citation>
    <scope>NUCLEOTIDE SEQUENCE [LARGE SCALE GENOMIC DNA]</scope>
    <source>
        <strain evidence="5">Crithidia deanei Carvalho (ATCC PRA-265)</strain>
    </source>
</reference>
<feature type="compositionally biased region" description="Basic and acidic residues" evidence="2">
    <location>
        <begin position="455"/>
        <end position="464"/>
    </location>
</feature>
<feature type="compositionally biased region" description="Acidic residues" evidence="2">
    <location>
        <begin position="476"/>
        <end position="491"/>
    </location>
</feature>
<dbReference type="Proteomes" id="UP000515908">
    <property type="component" value="Chromosome 10"/>
</dbReference>
<dbReference type="SMART" id="SM00061">
    <property type="entry name" value="MATH"/>
    <property type="match status" value="1"/>
</dbReference>
<dbReference type="InterPro" id="IPR008974">
    <property type="entry name" value="TRAF-like"/>
</dbReference>
<organism evidence="4 5">
    <name type="scientific">Angomonas deanei</name>
    <dbReference type="NCBI Taxonomy" id="59799"/>
    <lineage>
        <taxon>Eukaryota</taxon>
        <taxon>Discoba</taxon>
        <taxon>Euglenozoa</taxon>
        <taxon>Kinetoplastea</taxon>
        <taxon>Metakinetoplastina</taxon>
        <taxon>Trypanosomatida</taxon>
        <taxon>Trypanosomatidae</taxon>
        <taxon>Strigomonadinae</taxon>
        <taxon>Angomonas</taxon>
    </lineage>
</organism>
<dbReference type="EMBL" id="LR877154">
    <property type="protein sequence ID" value="CAD2218306.1"/>
    <property type="molecule type" value="Genomic_DNA"/>
</dbReference>
<feature type="region of interest" description="Disordered" evidence="2">
    <location>
        <begin position="273"/>
        <end position="301"/>
    </location>
</feature>
<sequence>MGCEKACALMDKQKIIEDMTSHIQAGALPPNPNIDFLSNLPDHLKKSLGLVLGLSYDHPPVSDMWERMVAMGFLSVLTNLRLKPLRKIASEVSITVPSDQFTEKYCEALVFAAFPREKVRARILRARRKQVKFMVPQEKLTVKGDMGFISFQVNNISMLAREAERHYSPEFTYAGLKWSLLCMKNHESLALYLCQTGSVHCKFLITILNHSNPDDSICNEGTQSFSAVSHENDWGFNSVYKLSDLLNPAQGFYDPESDSITIEVGIVVVEPEKSDKPTKDKTPTAKSRKKKNEQAQHPEVEETYLQLLEEDAKEEEMKREMKKIKQELLKTVKEEEKTRKEIVQQSKKLFNDTMEKLKQEGKRIVKEIADREAKEEQEKQRQEEAIQQAIQKKEEVYQRLEQLRKESTKYTKEKDLLAKENKEVKKESSRLEQELKSIKGKMQSAEATVQQQKESISKAKKELEGMALESSPEPSTESDDANDDYDDDDFDGAVLISEGINKLIEEMAIEDD</sequence>
<evidence type="ECO:0000259" key="3">
    <source>
        <dbReference type="PROSITE" id="PS50144"/>
    </source>
</evidence>
<evidence type="ECO:0000313" key="4">
    <source>
        <dbReference type="EMBL" id="CAD2218306.1"/>
    </source>
</evidence>
<keyword evidence="5" id="KW-1185">Reference proteome</keyword>
<dbReference type="Gene3D" id="2.60.210.10">
    <property type="entry name" value="Apoptosis, Tumor Necrosis Factor Receptor Associated Protein 2, Chain A"/>
    <property type="match status" value="1"/>
</dbReference>
<dbReference type="VEuPathDB" id="TriTrypDB:ADEAN_000579400"/>
<dbReference type="PANTHER" id="PTHR46236">
    <property type="entry name" value="TRAF-LIKE SUPERFAMILY PROTEIN"/>
    <property type="match status" value="1"/>
</dbReference>
<feature type="compositionally biased region" description="Basic and acidic residues" evidence="2">
    <location>
        <begin position="273"/>
        <end position="283"/>
    </location>
</feature>
<dbReference type="SUPFAM" id="SSF49599">
    <property type="entry name" value="TRAF domain-like"/>
    <property type="match status" value="1"/>
</dbReference>
<dbReference type="AlphaFoldDB" id="A0A7G2CEW4"/>
<feature type="compositionally biased region" description="Polar residues" evidence="2">
    <location>
        <begin position="445"/>
        <end position="454"/>
    </location>
</feature>
<proteinExistence type="predicted"/>
<keyword evidence="1" id="KW-0175">Coiled coil</keyword>
<dbReference type="CDD" id="cd00121">
    <property type="entry name" value="MATH"/>
    <property type="match status" value="1"/>
</dbReference>
<evidence type="ECO:0000313" key="5">
    <source>
        <dbReference type="Proteomes" id="UP000515908"/>
    </source>
</evidence>